<dbReference type="EMBL" id="JASCZI010000916">
    <property type="protein sequence ID" value="MED6113791.1"/>
    <property type="molecule type" value="Genomic_DNA"/>
</dbReference>
<evidence type="ECO:0000256" key="1">
    <source>
        <dbReference type="SAM" id="MobiDB-lite"/>
    </source>
</evidence>
<feature type="compositionally biased region" description="Basic residues" evidence="1">
    <location>
        <begin position="1"/>
        <end position="10"/>
    </location>
</feature>
<gene>
    <name evidence="2" type="ORF">PIB30_074175</name>
</gene>
<dbReference type="Proteomes" id="UP001341840">
    <property type="component" value="Unassembled WGS sequence"/>
</dbReference>
<proteinExistence type="predicted"/>
<organism evidence="2 3">
    <name type="scientific">Stylosanthes scabra</name>
    <dbReference type="NCBI Taxonomy" id="79078"/>
    <lineage>
        <taxon>Eukaryota</taxon>
        <taxon>Viridiplantae</taxon>
        <taxon>Streptophyta</taxon>
        <taxon>Embryophyta</taxon>
        <taxon>Tracheophyta</taxon>
        <taxon>Spermatophyta</taxon>
        <taxon>Magnoliopsida</taxon>
        <taxon>eudicotyledons</taxon>
        <taxon>Gunneridae</taxon>
        <taxon>Pentapetalae</taxon>
        <taxon>rosids</taxon>
        <taxon>fabids</taxon>
        <taxon>Fabales</taxon>
        <taxon>Fabaceae</taxon>
        <taxon>Papilionoideae</taxon>
        <taxon>50 kb inversion clade</taxon>
        <taxon>dalbergioids sensu lato</taxon>
        <taxon>Dalbergieae</taxon>
        <taxon>Pterocarpus clade</taxon>
        <taxon>Stylosanthes</taxon>
    </lineage>
</organism>
<sequence length="110" mass="12662">MVSTQKRRVMTQKCSCKEGHKDMSKKEFGGTARVVRAENRSEVSENNLTIIKERSDNEKSEGAIKEANKTKYACEDAGMNFDEEDRDVVLRDILNTTRSRRRRQDGKYGN</sequence>
<accession>A0ABU6QP77</accession>
<name>A0ABU6QP77_9FABA</name>
<keyword evidence="3" id="KW-1185">Reference proteome</keyword>
<protein>
    <submittedName>
        <fullName evidence="2">Uncharacterized protein</fullName>
    </submittedName>
</protein>
<feature type="region of interest" description="Disordered" evidence="1">
    <location>
        <begin position="1"/>
        <end position="23"/>
    </location>
</feature>
<evidence type="ECO:0000313" key="3">
    <source>
        <dbReference type="Proteomes" id="UP001341840"/>
    </source>
</evidence>
<evidence type="ECO:0000313" key="2">
    <source>
        <dbReference type="EMBL" id="MED6113791.1"/>
    </source>
</evidence>
<reference evidence="2 3" key="1">
    <citation type="journal article" date="2023" name="Plants (Basel)">
        <title>Bridging the Gap: Combining Genomics and Transcriptomics Approaches to Understand Stylosanthes scabra, an Orphan Legume from the Brazilian Caatinga.</title>
        <authorList>
            <person name="Ferreira-Neto J.R.C."/>
            <person name="da Silva M.D."/>
            <person name="Binneck E."/>
            <person name="de Melo N.F."/>
            <person name="da Silva R.H."/>
            <person name="de Melo A.L.T.M."/>
            <person name="Pandolfi V."/>
            <person name="Bustamante F.O."/>
            <person name="Brasileiro-Vidal A.C."/>
            <person name="Benko-Iseppon A.M."/>
        </authorList>
    </citation>
    <scope>NUCLEOTIDE SEQUENCE [LARGE SCALE GENOMIC DNA]</scope>
    <source>
        <tissue evidence="2">Leaves</tissue>
    </source>
</reference>
<comment type="caution">
    <text evidence="2">The sequence shown here is derived from an EMBL/GenBank/DDBJ whole genome shotgun (WGS) entry which is preliminary data.</text>
</comment>